<evidence type="ECO:0000313" key="5">
    <source>
        <dbReference type="Ensembl" id="ENSAZOP00000000839.1"/>
    </source>
</evidence>
<dbReference type="CDD" id="cd17421">
    <property type="entry name" value="MFS_MCT5"/>
    <property type="match status" value="1"/>
</dbReference>
<feature type="compositionally biased region" description="Basic and acidic residues" evidence="2">
    <location>
        <begin position="494"/>
        <end position="504"/>
    </location>
</feature>
<evidence type="ECO:0000256" key="3">
    <source>
        <dbReference type="SAM" id="Phobius"/>
    </source>
</evidence>
<proteinExistence type="predicted"/>
<feature type="transmembrane region" description="Helical" evidence="3">
    <location>
        <begin position="694"/>
        <end position="714"/>
    </location>
</feature>
<feature type="compositionally biased region" description="Basic and acidic residues" evidence="2">
    <location>
        <begin position="216"/>
        <end position="226"/>
    </location>
</feature>
<feature type="region of interest" description="Disordered" evidence="2">
    <location>
        <begin position="212"/>
        <end position="237"/>
    </location>
</feature>
<name>A0A8B9TY27_9AVES</name>
<dbReference type="Proteomes" id="UP000694549">
    <property type="component" value="Unplaced"/>
</dbReference>
<evidence type="ECO:0000259" key="4">
    <source>
        <dbReference type="PROSITE" id="PS50850"/>
    </source>
</evidence>
<feature type="transmembrane region" description="Helical" evidence="3">
    <location>
        <begin position="609"/>
        <end position="628"/>
    </location>
</feature>
<dbReference type="SUPFAM" id="SSF103473">
    <property type="entry name" value="MFS general substrate transporter"/>
    <property type="match status" value="1"/>
</dbReference>
<feature type="transmembrane region" description="Helical" evidence="3">
    <location>
        <begin position="539"/>
        <end position="563"/>
    </location>
</feature>
<feature type="transmembrane region" description="Helical" evidence="3">
    <location>
        <begin position="575"/>
        <end position="597"/>
    </location>
</feature>
<keyword evidence="6" id="KW-1185">Reference proteome</keyword>
<dbReference type="AlphaFoldDB" id="A0A8B9TY27"/>
<feature type="transmembrane region" description="Helical" evidence="3">
    <location>
        <begin position="634"/>
        <end position="654"/>
    </location>
</feature>
<keyword evidence="3" id="KW-0472">Membrane</keyword>
<dbReference type="Ensembl" id="ENSAZOT00000000910.1">
    <property type="protein sequence ID" value="ENSAZOP00000000839.1"/>
    <property type="gene ID" value="ENSAZOG00000000627.1"/>
</dbReference>
<reference evidence="5" key="2">
    <citation type="submission" date="2025-09" db="UniProtKB">
        <authorList>
            <consortium name="Ensembl"/>
        </authorList>
    </citation>
    <scope>IDENTIFICATION</scope>
</reference>
<dbReference type="FunFam" id="1.20.1250.20:FF:000277">
    <property type="entry name" value="Solute carrier family 16 member 4"/>
    <property type="match status" value="1"/>
</dbReference>
<protein>
    <submittedName>
        <fullName evidence="5">Solute carrier family 16 member 4</fullName>
    </submittedName>
</protein>
<feature type="transmembrane region" description="Helical" evidence="3">
    <location>
        <begin position="373"/>
        <end position="393"/>
    </location>
</feature>
<dbReference type="GO" id="GO:0016020">
    <property type="term" value="C:membrane"/>
    <property type="evidence" value="ECO:0007669"/>
    <property type="project" value="UniProtKB-SubCell"/>
</dbReference>
<dbReference type="InterPro" id="IPR050327">
    <property type="entry name" value="Proton-linked_MCT"/>
</dbReference>
<comment type="subcellular location">
    <subcellularLocation>
        <location evidence="1">Membrane</location>
        <topology evidence="1">Multi-pass membrane protein</topology>
    </subcellularLocation>
</comment>
<dbReference type="InterPro" id="IPR011701">
    <property type="entry name" value="MFS"/>
</dbReference>
<organism evidence="5 6">
    <name type="scientific">Anas zonorhyncha</name>
    <name type="common">Eastern spot-billed duck</name>
    <dbReference type="NCBI Taxonomy" id="75864"/>
    <lineage>
        <taxon>Eukaryota</taxon>
        <taxon>Metazoa</taxon>
        <taxon>Chordata</taxon>
        <taxon>Craniata</taxon>
        <taxon>Vertebrata</taxon>
        <taxon>Euteleostomi</taxon>
        <taxon>Archelosauria</taxon>
        <taxon>Archosauria</taxon>
        <taxon>Dinosauria</taxon>
        <taxon>Saurischia</taxon>
        <taxon>Theropoda</taxon>
        <taxon>Coelurosauria</taxon>
        <taxon>Aves</taxon>
        <taxon>Neognathae</taxon>
        <taxon>Galloanserae</taxon>
        <taxon>Anseriformes</taxon>
        <taxon>Anatidae</taxon>
        <taxon>Anatinae</taxon>
        <taxon>Anas</taxon>
    </lineage>
</organism>
<dbReference type="PANTHER" id="PTHR11360">
    <property type="entry name" value="MONOCARBOXYLATE TRANSPORTER"/>
    <property type="match status" value="1"/>
</dbReference>
<evidence type="ECO:0000256" key="1">
    <source>
        <dbReference type="ARBA" id="ARBA00004141"/>
    </source>
</evidence>
<sequence>MVRIRKCRLILGTSIGVTGQPKWGDEAQRLCLLGVCAYLQQRHGANPNALSSSSCPDPTAEHPGCKTRSFPGSLLFLGPRAGWLPAAHGLASGHHCHLLLHSMSSRTRSLAWSWILAGFSSRGSISSRQDFCSVRAPAREGEGLLAWRQCGGGRLRPQSPSANVLPRLSSPETDEGLDLGAAGPNVGISFLEQRKRRFRLCNLLFQGRFSSMQQQDGERKEEKLEPEPPAATGDASRGTGGGWAWVAVLHFFLVNVLVMGMLKTFGIFFVAFQEEVGGSSEQVSWIGSIMSSLRFLGAPLVAVVCRRLGERPTSIIGAGLVSGGCLLSTQATSVPFLCISMGLLLGMGFCCLYQAAAVMTAKRCRKRLAFSNAIARSGMGLTFLIAPFTQLLIDSYGWQGTLLIFGGIMLNLVPSSMLLRPISTQLPQHSSAKSHDSESSVPKKDLETLARHLDEAPGTGVQLGHTHDLPTTEQPTARCSGNSSGPAIAEASEGLEKAPADHSSPEIASEDMSSCKPLPVTEEENPQPLLDFSPLKDPLFCIFTWSFLFSHLAYFVPIFHLVARARTLGISSMDASYLISVAGITETVSQLLSGWIADQNWTKKYHYHAAYLVLCGITNLLCPLATTFPLLMTYAVAFAIFCGGFLALVLPVLVDLVGVPKLHSYLGFASFFAGIAAIGGPPLAGWLYDYTQTYACSFLFAGACALISPMSFFFEPLAQKWKLKEANPSNIPTLA</sequence>
<keyword evidence="3" id="KW-1133">Transmembrane helix</keyword>
<feature type="region of interest" description="Disordered" evidence="2">
    <location>
        <begin position="457"/>
        <end position="523"/>
    </location>
</feature>
<feature type="domain" description="Major facilitator superfamily (MFS) profile" evidence="4">
    <location>
        <begin position="538"/>
        <end position="735"/>
    </location>
</feature>
<evidence type="ECO:0000313" key="6">
    <source>
        <dbReference type="Proteomes" id="UP000694549"/>
    </source>
</evidence>
<evidence type="ECO:0000256" key="2">
    <source>
        <dbReference type="SAM" id="MobiDB-lite"/>
    </source>
</evidence>
<feature type="transmembrane region" description="Helical" evidence="3">
    <location>
        <begin position="666"/>
        <end position="688"/>
    </location>
</feature>
<feature type="transmembrane region" description="Helical" evidence="3">
    <location>
        <begin position="399"/>
        <end position="419"/>
    </location>
</feature>
<accession>A0A8B9TY27</accession>
<dbReference type="PROSITE" id="PS50850">
    <property type="entry name" value="MFS"/>
    <property type="match status" value="1"/>
</dbReference>
<reference evidence="5" key="1">
    <citation type="submission" date="2025-08" db="UniProtKB">
        <authorList>
            <consortium name="Ensembl"/>
        </authorList>
    </citation>
    <scope>IDENTIFICATION</scope>
</reference>
<feature type="compositionally biased region" description="Polar residues" evidence="2">
    <location>
        <begin position="471"/>
        <end position="485"/>
    </location>
</feature>
<dbReference type="Gene3D" id="1.20.1250.20">
    <property type="entry name" value="MFS general substrate transporter like domains"/>
    <property type="match status" value="2"/>
</dbReference>
<dbReference type="PANTHER" id="PTHR11360:SF14">
    <property type="entry name" value="MONOCARBOXYLATE TRANSPORTER 5"/>
    <property type="match status" value="1"/>
</dbReference>
<dbReference type="Pfam" id="PF07690">
    <property type="entry name" value="MFS_1"/>
    <property type="match status" value="1"/>
</dbReference>
<keyword evidence="3" id="KW-0812">Transmembrane</keyword>
<dbReference type="FunFam" id="1.20.1250.20:FF:000141">
    <property type="entry name" value="Solute carrier family 16, member 4"/>
    <property type="match status" value="1"/>
</dbReference>
<dbReference type="InterPro" id="IPR036259">
    <property type="entry name" value="MFS_trans_sf"/>
</dbReference>
<dbReference type="InterPro" id="IPR020846">
    <property type="entry name" value="MFS_dom"/>
</dbReference>
<dbReference type="GO" id="GO:0008028">
    <property type="term" value="F:monocarboxylic acid transmembrane transporter activity"/>
    <property type="evidence" value="ECO:0007669"/>
    <property type="project" value="TreeGrafter"/>
</dbReference>
<feature type="transmembrane region" description="Helical" evidence="3">
    <location>
        <begin position="243"/>
        <end position="271"/>
    </location>
</feature>
<feature type="transmembrane region" description="Helical" evidence="3">
    <location>
        <begin position="339"/>
        <end position="361"/>
    </location>
</feature>